<feature type="transmembrane region" description="Helical" evidence="8">
    <location>
        <begin position="44"/>
        <end position="69"/>
    </location>
</feature>
<dbReference type="PANTHER" id="PTHR36964">
    <property type="entry name" value="PROTEIN-METHIONINE-SULFOXIDE REDUCTASE HEME-BINDING SUBUNIT MSRQ"/>
    <property type="match status" value="1"/>
</dbReference>
<evidence type="ECO:0000256" key="4">
    <source>
        <dbReference type="ARBA" id="ARBA00022692"/>
    </source>
</evidence>
<dbReference type="PANTHER" id="PTHR36964:SF1">
    <property type="entry name" value="PROTEIN-METHIONINE-SULFOXIDE REDUCTASE HEME-BINDING SUBUNIT MSRQ"/>
    <property type="match status" value="1"/>
</dbReference>
<feature type="transmembrane region" description="Helical" evidence="8">
    <location>
        <begin position="148"/>
        <end position="167"/>
    </location>
</feature>
<keyword evidence="8" id="KW-0479">Metal-binding</keyword>
<evidence type="ECO:0000256" key="8">
    <source>
        <dbReference type="HAMAP-Rule" id="MF_01207"/>
    </source>
</evidence>
<keyword evidence="8" id="KW-1003">Cell membrane</keyword>
<keyword evidence="8" id="KW-0249">Electron transport</keyword>
<comment type="cofactor">
    <cofactor evidence="8">
        <name>FMN</name>
        <dbReference type="ChEBI" id="CHEBI:58210"/>
    </cofactor>
    <text evidence="8">Binds 1 FMN per subunit.</text>
</comment>
<evidence type="ECO:0000256" key="2">
    <source>
        <dbReference type="ARBA" id="ARBA00022448"/>
    </source>
</evidence>
<comment type="caution">
    <text evidence="10">The sequence shown here is derived from an EMBL/GenBank/DDBJ whole genome shotgun (WGS) entry which is preliminary data.</text>
</comment>
<keyword evidence="8" id="KW-0288">FMN</keyword>
<keyword evidence="11" id="KW-1185">Reference proteome</keyword>
<feature type="transmembrane region" description="Helical" evidence="8">
    <location>
        <begin position="81"/>
        <end position="105"/>
    </location>
</feature>
<feature type="transmembrane region" description="Helical" evidence="8">
    <location>
        <begin position="12"/>
        <end position="32"/>
    </location>
</feature>
<dbReference type="InterPro" id="IPR022837">
    <property type="entry name" value="MsrQ-like"/>
</dbReference>
<comment type="subcellular location">
    <subcellularLocation>
        <location evidence="8">Cell membrane</location>
        <topology evidence="8">Multi-pass membrane protein</topology>
    </subcellularLocation>
    <subcellularLocation>
        <location evidence="1">Membrane</location>
        <topology evidence="1">Multi-pass membrane protein</topology>
    </subcellularLocation>
</comment>
<keyword evidence="3 8" id="KW-0349">Heme</keyword>
<feature type="transmembrane region" description="Helical" evidence="8">
    <location>
        <begin position="173"/>
        <end position="190"/>
    </location>
</feature>
<comment type="subunit">
    <text evidence="8">Heterodimer of a catalytic subunit (MsrP) and a heme-binding subunit (MsrQ).</text>
</comment>
<keyword evidence="8" id="KW-0285">Flavoprotein</keyword>
<gene>
    <name evidence="8 10" type="primary">msrQ</name>
    <name evidence="10" type="ORF">G3R48_14705</name>
</gene>
<dbReference type="EMBL" id="JAAIKR010000017">
    <property type="protein sequence ID" value="MBR9729228.1"/>
    <property type="molecule type" value="Genomic_DNA"/>
</dbReference>
<evidence type="ECO:0000256" key="6">
    <source>
        <dbReference type="ARBA" id="ARBA00023004"/>
    </source>
</evidence>
<evidence type="ECO:0000256" key="7">
    <source>
        <dbReference type="ARBA" id="ARBA00023136"/>
    </source>
</evidence>
<dbReference type="HAMAP" id="MF_01207">
    <property type="entry name" value="MsrQ"/>
    <property type="match status" value="1"/>
</dbReference>
<feature type="transmembrane region" description="Helical" evidence="8">
    <location>
        <begin position="117"/>
        <end position="136"/>
    </location>
</feature>
<keyword evidence="6 8" id="KW-0408">Iron</keyword>
<reference evidence="10 11" key="1">
    <citation type="submission" date="2020-02" db="EMBL/GenBank/DDBJ databases">
        <title>Shewanella WXL01 sp. nov., a marine bacterium isolated from green algae in Luhuitou Fringing Reef (Northern South China Sea).</title>
        <authorList>
            <person name="Wang X."/>
        </authorList>
    </citation>
    <scope>NUCLEOTIDE SEQUENCE [LARGE SCALE GENOMIC DNA]</scope>
    <source>
        <strain evidence="10 11">MCCC 1A01895</strain>
    </source>
</reference>
<evidence type="ECO:0000256" key="5">
    <source>
        <dbReference type="ARBA" id="ARBA00022989"/>
    </source>
</evidence>
<keyword evidence="4 8" id="KW-0812">Transmembrane</keyword>
<proteinExistence type="inferred from homology"/>
<evidence type="ECO:0000256" key="3">
    <source>
        <dbReference type="ARBA" id="ARBA00022617"/>
    </source>
</evidence>
<protein>
    <recommendedName>
        <fullName evidence="8">Protein-methionine-sulfoxide reductase heme-binding subunit MsrQ</fullName>
    </recommendedName>
    <alternativeName>
        <fullName evidence="8">Flavocytochrome MsrQ</fullName>
    </alternativeName>
</protein>
<keyword evidence="5 8" id="KW-1133">Transmembrane helix</keyword>
<evidence type="ECO:0000256" key="1">
    <source>
        <dbReference type="ARBA" id="ARBA00004141"/>
    </source>
</evidence>
<evidence type="ECO:0000313" key="10">
    <source>
        <dbReference type="EMBL" id="MBR9729228.1"/>
    </source>
</evidence>
<comment type="function">
    <text evidence="8">Part of the MsrPQ system that repairs oxidized periplasmic proteins containing methionine sulfoxide residues (Met-O), using respiratory chain electrons. Thus protects these proteins from oxidative-stress damage caused by reactive species of oxygen and chlorine generated by the host defense mechanisms. MsrPQ is essential for the maintenance of envelope integrity under bleach stress, rescuing a wide series of structurally unrelated periplasmic proteins from methionine oxidation. MsrQ provides electrons for reduction to the reductase catalytic subunit MsrP, using the quinone pool of the respiratory chain.</text>
</comment>
<accession>A0ABS5I5X0</accession>
<feature type="domain" description="Ferric oxidoreductase" evidence="9">
    <location>
        <begin position="56"/>
        <end position="160"/>
    </location>
</feature>
<dbReference type="RefSeq" id="WP_153662185.1">
    <property type="nucleotide sequence ID" value="NZ_JAAIKR010000017.1"/>
</dbReference>
<keyword evidence="7 8" id="KW-0472">Membrane</keyword>
<dbReference type="InterPro" id="IPR013130">
    <property type="entry name" value="Fe3_Rdtase_TM_dom"/>
</dbReference>
<dbReference type="Proteomes" id="UP000811844">
    <property type="component" value="Unassembled WGS sequence"/>
</dbReference>
<sequence length="201" mass="22929">MMKLTPKRLGWLKFTLHVLCFSPIAYLVYLVLTDSAGGDPVQYLIHFTGMGGLNTLVATLLVSPLAKWLKMGALLQTRRLLGLYVFAYACLHIGAFISLDLLFEWTLLFEEVIKRPYILLGASGFIILCLLAVTSFKQVKTAMGKRWLSLHRSIYLLALLVPIHFYWSVKSEIIEPSIYVAIFAGLLWLRKKQIKQILLRR</sequence>
<keyword evidence="2 8" id="KW-0813">Transport</keyword>
<evidence type="ECO:0000259" key="9">
    <source>
        <dbReference type="Pfam" id="PF01794"/>
    </source>
</evidence>
<comment type="similarity">
    <text evidence="8">Belongs to the MsrQ family.</text>
</comment>
<dbReference type="NCBIfam" id="NF003831">
    <property type="entry name" value="PRK05419.1-2"/>
    <property type="match status" value="1"/>
</dbReference>
<comment type="cofactor">
    <cofactor evidence="8">
        <name>heme b</name>
        <dbReference type="ChEBI" id="CHEBI:60344"/>
    </cofactor>
    <text evidence="8">Binds 1 heme b (iron(II)-protoporphyrin IX) group per subunit.</text>
</comment>
<name>A0ABS5I5X0_9GAMM</name>
<evidence type="ECO:0000313" key="11">
    <source>
        <dbReference type="Proteomes" id="UP000811844"/>
    </source>
</evidence>
<organism evidence="10 11">
    <name type="scientific">Shewanella intestini</name>
    <dbReference type="NCBI Taxonomy" id="2017544"/>
    <lineage>
        <taxon>Bacteria</taxon>
        <taxon>Pseudomonadati</taxon>
        <taxon>Pseudomonadota</taxon>
        <taxon>Gammaproteobacteria</taxon>
        <taxon>Alteromonadales</taxon>
        <taxon>Shewanellaceae</taxon>
        <taxon>Shewanella</taxon>
    </lineage>
</organism>
<dbReference type="Pfam" id="PF01794">
    <property type="entry name" value="Ferric_reduct"/>
    <property type="match status" value="1"/>
</dbReference>